<dbReference type="EMBL" id="LGRX02009972">
    <property type="protein sequence ID" value="KAK3271155.1"/>
    <property type="molecule type" value="Genomic_DNA"/>
</dbReference>
<comment type="caution">
    <text evidence="1">The sequence shown here is derived from an EMBL/GenBank/DDBJ whole genome shotgun (WGS) entry which is preliminary data.</text>
</comment>
<evidence type="ECO:0000313" key="1">
    <source>
        <dbReference type="EMBL" id="KAK3271155.1"/>
    </source>
</evidence>
<sequence length="254" mass="28859">MADPADDPELDATPVPSAIDVRRCVGLWMTARSAFAPLAGRTNSQRRYNDAEDMRNEKRLTGTTHYDYESDKGQLLRERELARFTTYGVTVLTDYNPLFGTVFDLTDVTAPICREASRLLFRLFEVLFRGSALRLLEASAQVSPADGRKVFLLLCRTGARRRRLLVSHGYIFEGDPPIYMLAGVDPKPHVQTFRLHYAAVSRETVTGLSVEAIWGVGVGIIDLLARRMCPEYYKDFLTKYDRNMTYKENLYLLS</sequence>
<gene>
    <name evidence="1" type="ORF">CYMTET_20480</name>
</gene>
<evidence type="ECO:0000313" key="2">
    <source>
        <dbReference type="Proteomes" id="UP001190700"/>
    </source>
</evidence>
<name>A0AAE0G4N3_9CHLO</name>
<dbReference type="Proteomes" id="UP001190700">
    <property type="component" value="Unassembled WGS sequence"/>
</dbReference>
<proteinExistence type="predicted"/>
<reference evidence="1 2" key="1">
    <citation type="journal article" date="2015" name="Genome Biol. Evol.">
        <title>Comparative Genomics of a Bacterivorous Green Alga Reveals Evolutionary Causalities and Consequences of Phago-Mixotrophic Mode of Nutrition.</title>
        <authorList>
            <person name="Burns J.A."/>
            <person name="Paasch A."/>
            <person name="Narechania A."/>
            <person name="Kim E."/>
        </authorList>
    </citation>
    <scope>NUCLEOTIDE SEQUENCE [LARGE SCALE GENOMIC DNA]</scope>
    <source>
        <strain evidence="1 2">PLY_AMNH</strain>
    </source>
</reference>
<dbReference type="AlphaFoldDB" id="A0AAE0G4N3"/>
<organism evidence="1 2">
    <name type="scientific">Cymbomonas tetramitiformis</name>
    <dbReference type="NCBI Taxonomy" id="36881"/>
    <lineage>
        <taxon>Eukaryota</taxon>
        <taxon>Viridiplantae</taxon>
        <taxon>Chlorophyta</taxon>
        <taxon>Pyramimonadophyceae</taxon>
        <taxon>Pyramimonadales</taxon>
        <taxon>Pyramimonadaceae</taxon>
        <taxon>Cymbomonas</taxon>
    </lineage>
</organism>
<keyword evidence="2" id="KW-1185">Reference proteome</keyword>
<accession>A0AAE0G4N3</accession>
<protein>
    <submittedName>
        <fullName evidence="1">Uncharacterized protein</fullName>
    </submittedName>
</protein>